<dbReference type="OrthoDB" id="9807125at2"/>
<keyword evidence="4" id="KW-0418">Kinase</keyword>
<gene>
    <name evidence="4" type="ORF">BOX37_16700</name>
</gene>
<reference evidence="4" key="1">
    <citation type="submission" date="2016-11" db="EMBL/GenBank/DDBJ databases">
        <authorList>
            <person name="Jaros S."/>
            <person name="Januszkiewicz K."/>
            <person name="Wedrychowicz H."/>
        </authorList>
    </citation>
    <scope>NUCLEOTIDE SEQUENCE [LARGE SCALE GENOMIC DNA]</scope>
    <source>
        <strain evidence="4">Y48</strain>
    </source>
</reference>
<dbReference type="RefSeq" id="WP_071928504.1">
    <property type="nucleotide sequence ID" value="NZ_CP018082.1"/>
</dbReference>
<name>A0A1J0VTH5_9NOCA</name>
<dbReference type="AlphaFoldDB" id="A0A1J0VTH5"/>
<dbReference type="Gene3D" id="3.10.580.10">
    <property type="entry name" value="CBS-domain"/>
    <property type="match status" value="1"/>
</dbReference>
<evidence type="ECO:0000256" key="1">
    <source>
        <dbReference type="ARBA" id="ARBA00023122"/>
    </source>
</evidence>
<dbReference type="KEGG" id="nsl:BOX37_16700"/>
<dbReference type="PANTHER" id="PTHR43080">
    <property type="entry name" value="CBS DOMAIN-CONTAINING PROTEIN CBSX3, MITOCHONDRIAL"/>
    <property type="match status" value="1"/>
</dbReference>
<feature type="domain" description="CBS" evidence="3">
    <location>
        <begin position="76"/>
        <end position="132"/>
    </location>
</feature>
<dbReference type="PROSITE" id="PS51371">
    <property type="entry name" value="CBS"/>
    <property type="match status" value="2"/>
</dbReference>
<evidence type="ECO:0000256" key="2">
    <source>
        <dbReference type="PROSITE-ProRule" id="PRU00703"/>
    </source>
</evidence>
<dbReference type="InterPro" id="IPR051257">
    <property type="entry name" value="Diverse_CBS-Domain"/>
</dbReference>
<dbReference type="PANTHER" id="PTHR43080:SF2">
    <property type="entry name" value="CBS DOMAIN-CONTAINING PROTEIN"/>
    <property type="match status" value="1"/>
</dbReference>
<dbReference type="SMART" id="SM00116">
    <property type="entry name" value="CBS"/>
    <property type="match status" value="2"/>
</dbReference>
<evidence type="ECO:0000259" key="3">
    <source>
        <dbReference type="PROSITE" id="PS51371"/>
    </source>
</evidence>
<sequence>MRIAEILRNKGAAVTTVEPQASVRALLTVLAERNIGAVVVSPDGATITGIVSERDVVRRLDEHGAALLDRPVTDIMTAQVRTCGPEDHVDSLRAVMTEHRIRHMPVLEQNRLVGIVSIGDVVKSAITELAAEREQLVDYLQGNY</sequence>
<keyword evidence="4" id="KW-0808">Transferase</keyword>
<dbReference type="Proteomes" id="UP000183810">
    <property type="component" value="Chromosome"/>
</dbReference>
<dbReference type="EMBL" id="CP018082">
    <property type="protein sequence ID" value="APE35314.1"/>
    <property type="molecule type" value="Genomic_DNA"/>
</dbReference>
<proteinExistence type="predicted"/>
<protein>
    <submittedName>
        <fullName evidence="4">Histidine kinase</fullName>
    </submittedName>
</protein>
<feature type="domain" description="CBS" evidence="3">
    <location>
        <begin position="8"/>
        <end position="67"/>
    </location>
</feature>
<dbReference type="Pfam" id="PF00571">
    <property type="entry name" value="CBS"/>
    <property type="match status" value="2"/>
</dbReference>
<keyword evidence="1 2" id="KW-0129">CBS domain</keyword>
<dbReference type="CDD" id="cd04623">
    <property type="entry name" value="CBS_pair_bac_euk"/>
    <property type="match status" value="1"/>
</dbReference>
<dbReference type="InterPro" id="IPR000644">
    <property type="entry name" value="CBS_dom"/>
</dbReference>
<keyword evidence="5" id="KW-1185">Reference proteome</keyword>
<organism evidence="4 5">
    <name type="scientific">Nocardia mangyaensis</name>
    <dbReference type="NCBI Taxonomy" id="2213200"/>
    <lineage>
        <taxon>Bacteria</taxon>
        <taxon>Bacillati</taxon>
        <taxon>Actinomycetota</taxon>
        <taxon>Actinomycetes</taxon>
        <taxon>Mycobacteriales</taxon>
        <taxon>Nocardiaceae</taxon>
        <taxon>Nocardia</taxon>
    </lineage>
</organism>
<dbReference type="InterPro" id="IPR046342">
    <property type="entry name" value="CBS_dom_sf"/>
</dbReference>
<dbReference type="InterPro" id="IPR044725">
    <property type="entry name" value="CBSX3_CBS_dom"/>
</dbReference>
<evidence type="ECO:0000313" key="5">
    <source>
        <dbReference type="Proteomes" id="UP000183810"/>
    </source>
</evidence>
<accession>A0A1J0VTH5</accession>
<evidence type="ECO:0000313" key="4">
    <source>
        <dbReference type="EMBL" id="APE35314.1"/>
    </source>
</evidence>
<dbReference type="GO" id="GO:0016301">
    <property type="term" value="F:kinase activity"/>
    <property type="evidence" value="ECO:0007669"/>
    <property type="project" value="UniProtKB-KW"/>
</dbReference>
<dbReference type="SUPFAM" id="SSF54631">
    <property type="entry name" value="CBS-domain pair"/>
    <property type="match status" value="1"/>
</dbReference>